<dbReference type="PANTHER" id="PTHR12064">
    <property type="entry name" value="METAL TRANSPORTER CNNM"/>
    <property type="match status" value="1"/>
</dbReference>
<feature type="region of interest" description="Disordered" evidence="3">
    <location>
        <begin position="357"/>
        <end position="411"/>
    </location>
</feature>
<dbReference type="Pfam" id="PF01595">
    <property type="entry name" value="CNNM"/>
    <property type="match status" value="1"/>
</dbReference>
<feature type="domain" description="CNNM transmembrane" evidence="8">
    <location>
        <begin position="44"/>
        <end position="228"/>
    </location>
</feature>
<evidence type="ECO:0000256" key="5">
    <source>
        <dbReference type="SAM" id="SignalP"/>
    </source>
</evidence>
<evidence type="ECO:0000256" key="3">
    <source>
        <dbReference type="SAM" id="MobiDB-lite"/>
    </source>
</evidence>
<dbReference type="GO" id="GO:0010960">
    <property type="term" value="P:magnesium ion homeostasis"/>
    <property type="evidence" value="ECO:0007669"/>
    <property type="project" value="InterPro"/>
</dbReference>
<feature type="chain" id="PRO_5021192016" description="CNNM transmembrane domain-containing protein" evidence="5">
    <location>
        <begin position="36"/>
        <end position="799"/>
    </location>
</feature>
<feature type="transmembrane region" description="Helical" evidence="4">
    <location>
        <begin position="108"/>
        <end position="130"/>
    </location>
</feature>
<dbReference type="GO" id="GO:0016020">
    <property type="term" value="C:membrane"/>
    <property type="evidence" value="ECO:0007669"/>
    <property type="project" value="UniProtKB-UniRule"/>
</dbReference>
<dbReference type="VEuPathDB" id="TriTrypDB:LDHU3_18.0130"/>
<dbReference type="AlphaFoldDB" id="A0A504XZH2"/>
<dbReference type="VEuPathDB" id="TriTrypDB:LdBPK_180130.1"/>
<feature type="domain" description="Cyclic nucleotide-binding" evidence="6">
    <location>
        <begin position="566"/>
        <end position="621"/>
    </location>
</feature>
<evidence type="ECO:0000256" key="2">
    <source>
        <dbReference type="PROSITE-ProRule" id="PRU01193"/>
    </source>
</evidence>
<protein>
    <recommendedName>
        <fullName evidence="11">CNNM transmembrane domain-containing protein</fullName>
    </recommendedName>
</protein>
<dbReference type="VEuPathDB" id="TriTrypDB:LdCL_180006100"/>
<evidence type="ECO:0000256" key="1">
    <source>
        <dbReference type="PROSITE-ProRule" id="PRU00703"/>
    </source>
</evidence>
<keyword evidence="1" id="KW-0129">CBS domain</keyword>
<gene>
    <name evidence="9" type="ORF">CGC21_3460</name>
</gene>
<dbReference type="SUPFAM" id="SSF51206">
    <property type="entry name" value="cAMP-binding domain-like"/>
    <property type="match status" value="1"/>
</dbReference>
<keyword evidence="2 4" id="KW-0812">Transmembrane</keyword>
<name>A0A504XZH2_LEIDO</name>
<dbReference type="Pfam" id="PF00571">
    <property type="entry name" value="CBS"/>
    <property type="match status" value="1"/>
</dbReference>
<evidence type="ECO:0000313" key="10">
    <source>
        <dbReference type="Proteomes" id="UP000318447"/>
    </source>
</evidence>
<sequence>MPMQPPFATAAKSSSPWLLALALWLLDHVAIEATASENEASGYAAWPKWVLILFCLTTVLLSAMYCGLTIGLLGMETIYLEIIAGAGQEPDRTYARKILPVRMLGHQLLATLLVGNMLTLVLTSQLVAAIVGGSELVNFILGTLVVLIFGEIIPMSFCNKQNNALWAGAKSLQALKVSLFVLWPISKPLGMMLDWMVGHEAGQIYDRQELKKLIRMHCEKFSDKSGIDMDQVRMMLSVMDMNEVTADAAMTPIGKAVMLEASTPLDTALERRLWEYGISRVPVYERSRDNVVGVLYVKDLIDNSYLGHNSDMTVRDFVLQHPRDMLVVKADTLLQEMLYIFEHHHTQLLFVESADAATADQRRGSPNSSPQRAKEKRRGRDGITASNSKGASPYGAYHMHHGSKHAAPAQRTPKTIHPMALLSNAMEPSSFIGLVTLEDVIEELIASEIYDEDEYLGDKKLLSDAETFDESTIEPPPARPPRVNFYSYGVPSKSEDQGLSEDQLWALAYYLTRAYVYFATWNVAHVKFLLQQIGDLVVEVNDQISDGEKSKSTPLWGIAAALPDLYTADPARVLYRAGQPSSTFTLVLSGGVEVMIGREKIRTELRSFSDLGADVLLSGAPFLPDYTAVVSRTSRLIRITHADVVMVEKKLNEHRARQLQKPLSLTPTSGAGAAAAEGEFIICGNGGSSEDAAFDAVVGVIEDFMISFDPEQVWQSVPPLHTVSDDHDQHTVYTSFLEKVDQELDAHVLAACPEYKSIEEVVTLLQKRHEDITEEVWAFVSEGCFDYEAFMEQWKEKRP</sequence>
<organism evidence="9 10">
    <name type="scientific">Leishmania donovani</name>
    <dbReference type="NCBI Taxonomy" id="5661"/>
    <lineage>
        <taxon>Eukaryota</taxon>
        <taxon>Discoba</taxon>
        <taxon>Euglenozoa</taxon>
        <taxon>Kinetoplastea</taxon>
        <taxon>Metakinetoplastina</taxon>
        <taxon>Trypanosomatida</taxon>
        <taxon>Trypanosomatidae</taxon>
        <taxon>Leishmaniinae</taxon>
        <taxon>Leishmania</taxon>
    </lineage>
</organism>
<proteinExistence type="predicted"/>
<dbReference type="Proteomes" id="UP000318447">
    <property type="component" value="Unassembled WGS sequence"/>
</dbReference>
<feature type="transmembrane region" description="Helical" evidence="4">
    <location>
        <begin position="136"/>
        <end position="157"/>
    </location>
</feature>
<keyword evidence="2 4" id="KW-0472">Membrane</keyword>
<keyword evidence="5" id="KW-0732">Signal</keyword>
<reference evidence="10" key="1">
    <citation type="submission" date="2019-02" db="EMBL/GenBank/DDBJ databases">
        <title>FDA dAtabase for Regulatory Grade micrObial Sequences (FDA-ARGOS): Supporting development and validation of Infectious Disease Dx tests.</title>
        <authorList>
            <person name="Duncan R."/>
            <person name="Fisher C."/>
            <person name="Tallon L."/>
            <person name="Sadzewicz L."/>
            <person name="Sengamalay N."/>
            <person name="Ott S."/>
            <person name="Godinez A."/>
            <person name="Nagaraj S."/>
            <person name="Vavikolanu K."/>
            <person name="Nadendla S."/>
            <person name="Aluvathingal J."/>
            <person name="Sichtig H."/>
        </authorList>
    </citation>
    <scope>NUCLEOTIDE SEQUENCE [LARGE SCALE GENOMIC DNA]</scope>
    <source>
        <strain evidence="10">FDAARGOS_361</strain>
    </source>
</reference>
<evidence type="ECO:0000259" key="8">
    <source>
        <dbReference type="PROSITE" id="PS51846"/>
    </source>
</evidence>
<dbReference type="PROSITE" id="PS50042">
    <property type="entry name" value="CNMP_BINDING_3"/>
    <property type="match status" value="1"/>
</dbReference>
<evidence type="ECO:0008006" key="11">
    <source>
        <dbReference type="Google" id="ProtNLM"/>
    </source>
</evidence>
<evidence type="ECO:0000256" key="4">
    <source>
        <dbReference type="SAM" id="Phobius"/>
    </source>
</evidence>
<evidence type="ECO:0000259" key="7">
    <source>
        <dbReference type="PROSITE" id="PS51371"/>
    </source>
</evidence>
<feature type="transmembrane region" description="Helical" evidence="4">
    <location>
        <begin position="164"/>
        <end position="183"/>
    </location>
</feature>
<dbReference type="InterPro" id="IPR046342">
    <property type="entry name" value="CBS_dom_sf"/>
</dbReference>
<evidence type="ECO:0000313" key="9">
    <source>
        <dbReference type="EMBL" id="TPP53315.1"/>
    </source>
</evidence>
<dbReference type="VEuPathDB" id="TriTrypDB:LdCL_180006200"/>
<dbReference type="PROSITE" id="PS51371">
    <property type="entry name" value="CBS"/>
    <property type="match status" value="1"/>
</dbReference>
<dbReference type="InterPro" id="IPR045095">
    <property type="entry name" value="ACDP"/>
</dbReference>
<feature type="transmembrane region" description="Helical" evidence="4">
    <location>
        <begin position="51"/>
        <end position="73"/>
    </location>
</feature>
<dbReference type="VEuPathDB" id="TriTrypDB:LdBPK_180120.1"/>
<dbReference type="InterPro" id="IPR000595">
    <property type="entry name" value="cNMP-bd_dom"/>
</dbReference>
<dbReference type="InterPro" id="IPR002550">
    <property type="entry name" value="CNNM"/>
</dbReference>
<dbReference type="InterPro" id="IPR018490">
    <property type="entry name" value="cNMP-bd_dom_sf"/>
</dbReference>
<dbReference type="VEuPathDB" id="TriTrypDB:LDHU3_18.0140"/>
<dbReference type="Gene3D" id="3.10.580.10">
    <property type="entry name" value="CBS-domain"/>
    <property type="match status" value="2"/>
</dbReference>
<feature type="domain" description="CBS" evidence="7">
    <location>
        <begin position="250"/>
        <end position="312"/>
    </location>
</feature>
<dbReference type="SUPFAM" id="SSF54631">
    <property type="entry name" value="CBS-domain pair"/>
    <property type="match status" value="1"/>
</dbReference>
<dbReference type="EMBL" id="RHLC01000019">
    <property type="protein sequence ID" value="TPP53315.1"/>
    <property type="molecule type" value="Genomic_DNA"/>
</dbReference>
<keyword evidence="2 4" id="KW-1133">Transmembrane helix</keyword>
<dbReference type="Pfam" id="PF25562">
    <property type="entry name" value="CNBH_CNNM2_C"/>
    <property type="match status" value="1"/>
</dbReference>
<dbReference type="PANTHER" id="PTHR12064:SF94">
    <property type="entry name" value="UNEXTENDED PROTEIN"/>
    <property type="match status" value="1"/>
</dbReference>
<dbReference type="InterPro" id="IPR000644">
    <property type="entry name" value="CBS_dom"/>
</dbReference>
<accession>A0A504XZH2</accession>
<evidence type="ECO:0000259" key="6">
    <source>
        <dbReference type="PROSITE" id="PS50042"/>
    </source>
</evidence>
<feature type="signal peptide" evidence="5">
    <location>
        <begin position="1"/>
        <end position="35"/>
    </location>
</feature>
<comment type="caution">
    <text evidence="9">The sequence shown here is derived from an EMBL/GenBank/DDBJ whole genome shotgun (WGS) entry which is preliminary data.</text>
</comment>
<dbReference type="PROSITE" id="PS51846">
    <property type="entry name" value="CNNM"/>
    <property type="match status" value="1"/>
</dbReference>